<dbReference type="InterPro" id="IPR007484">
    <property type="entry name" value="Peptidase_M28"/>
</dbReference>
<name>A0A9D1SJL6_9FIRM</name>
<evidence type="ECO:0000313" key="4">
    <source>
        <dbReference type="Proteomes" id="UP000824145"/>
    </source>
</evidence>
<evidence type="ECO:0000313" key="3">
    <source>
        <dbReference type="EMBL" id="HIU62884.1"/>
    </source>
</evidence>
<reference evidence="3" key="1">
    <citation type="submission" date="2020-10" db="EMBL/GenBank/DDBJ databases">
        <authorList>
            <person name="Gilroy R."/>
        </authorList>
    </citation>
    <scope>NUCLEOTIDE SEQUENCE</scope>
    <source>
        <strain evidence="3">9366</strain>
    </source>
</reference>
<reference evidence="3" key="2">
    <citation type="journal article" date="2021" name="PeerJ">
        <title>Extensive microbial diversity within the chicken gut microbiome revealed by metagenomics and culture.</title>
        <authorList>
            <person name="Gilroy R."/>
            <person name="Ravi A."/>
            <person name="Getino M."/>
            <person name="Pursley I."/>
            <person name="Horton D.L."/>
            <person name="Alikhan N.F."/>
            <person name="Baker D."/>
            <person name="Gharbi K."/>
            <person name="Hall N."/>
            <person name="Watson M."/>
            <person name="Adriaenssens E.M."/>
            <person name="Foster-Nyarko E."/>
            <person name="Jarju S."/>
            <person name="Secka A."/>
            <person name="Antonio M."/>
            <person name="Oren A."/>
            <person name="Chaudhuri R.R."/>
            <person name="La Ragione R."/>
            <person name="Hildebrand F."/>
            <person name="Pallen M.J."/>
        </authorList>
    </citation>
    <scope>NUCLEOTIDE SEQUENCE</scope>
    <source>
        <strain evidence="3">9366</strain>
    </source>
</reference>
<evidence type="ECO:0000256" key="1">
    <source>
        <dbReference type="SAM" id="Phobius"/>
    </source>
</evidence>
<sequence>MKVTEISAAEREKSVSYIQEEIKNVIVNFGDRDPGSEGENKALDYMAGQLGEMCESVERDKFKVAPHAFFGWTYFVAVFMTLAVPIFFLSPVMVFVCILFSLVPMIFQFVLYAPFLDRLFDQRESGNVMGTYSCSGELKRRIVINGHSDAVYEWHWHYVGGYKMFLSSIILVILGVVYMFAIALAACILDGPFGVPNSSVLWAGVAGVVFIPFFLAFWRFADTRRVVPGANDNLTACYMAIAAIKALKDNDIRLENTEVVALITGSEEAGLRGATAFVKQHPDYAREENVETVFLTYETLRELQYLGIYDRDLNGTVKNDRAACDLYKKCAARHGMDLKFGSVFAGATDAAAFSKGGYRAASVAAMNPEVEKYYHTRLDNYDNLSPECLSKVFDITLEFIEEFDKNGFEGAGKE</sequence>
<dbReference type="Gene3D" id="3.40.630.10">
    <property type="entry name" value="Zn peptidases"/>
    <property type="match status" value="1"/>
</dbReference>
<dbReference type="Pfam" id="PF04389">
    <property type="entry name" value="Peptidase_M28"/>
    <property type="match status" value="1"/>
</dbReference>
<protein>
    <submittedName>
        <fullName evidence="3">M20/M25/M40 family metallo-hydrolase</fullName>
    </submittedName>
</protein>
<gene>
    <name evidence="3" type="ORF">IAB07_03845</name>
</gene>
<feature type="transmembrane region" description="Helical" evidence="1">
    <location>
        <begin position="93"/>
        <end position="115"/>
    </location>
</feature>
<keyword evidence="1" id="KW-0812">Transmembrane</keyword>
<dbReference type="Proteomes" id="UP000824145">
    <property type="component" value="Unassembled WGS sequence"/>
</dbReference>
<dbReference type="PANTHER" id="PTHR32481">
    <property type="entry name" value="AMINOPEPTIDASE"/>
    <property type="match status" value="1"/>
</dbReference>
<dbReference type="EMBL" id="DVNJ01000020">
    <property type="protein sequence ID" value="HIU62884.1"/>
    <property type="molecule type" value="Genomic_DNA"/>
</dbReference>
<dbReference type="AlphaFoldDB" id="A0A9D1SJL6"/>
<evidence type="ECO:0000259" key="2">
    <source>
        <dbReference type="Pfam" id="PF04389"/>
    </source>
</evidence>
<dbReference type="InterPro" id="IPR051464">
    <property type="entry name" value="Peptidase_M42_aminopept"/>
</dbReference>
<keyword evidence="1" id="KW-1133">Transmembrane helix</keyword>
<keyword evidence="1" id="KW-0472">Membrane</keyword>
<comment type="caution">
    <text evidence="3">The sequence shown here is derived from an EMBL/GenBank/DDBJ whole genome shotgun (WGS) entry which is preliminary data.</text>
</comment>
<feature type="domain" description="Peptidase M28" evidence="2">
    <location>
        <begin position="222"/>
        <end position="399"/>
    </location>
</feature>
<organism evidence="3 4">
    <name type="scientific">Candidatus Caccalectryoclostridium excrementigallinarum</name>
    <dbReference type="NCBI Taxonomy" id="2840710"/>
    <lineage>
        <taxon>Bacteria</taxon>
        <taxon>Bacillati</taxon>
        <taxon>Bacillota</taxon>
        <taxon>Clostridia</taxon>
        <taxon>Christensenellales</taxon>
        <taxon>Christensenellaceae</taxon>
        <taxon>Christensenellaceae incertae sedis</taxon>
        <taxon>Candidatus Caccalectryoclostridium</taxon>
    </lineage>
</organism>
<dbReference type="PANTHER" id="PTHR32481:SF0">
    <property type="entry name" value="AMINOPEPTIDASE YPDE-RELATED"/>
    <property type="match status" value="1"/>
</dbReference>
<dbReference type="SUPFAM" id="SSF53187">
    <property type="entry name" value="Zn-dependent exopeptidases"/>
    <property type="match status" value="1"/>
</dbReference>
<accession>A0A9D1SJL6</accession>
<proteinExistence type="predicted"/>
<feature type="transmembrane region" description="Helical" evidence="1">
    <location>
        <begin position="69"/>
        <end position="87"/>
    </location>
</feature>
<feature type="transmembrane region" description="Helical" evidence="1">
    <location>
        <begin position="200"/>
        <end position="218"/>
    </location>
</feature>
<feature type="transmembrane region" description="Helical" evidence="1">
    <location>
        <begin position="165"/>
        <end position="188"/>
    </location>
</feature>